<dbReference type="AlphaFoldDB" id="M6U823"/>
<reference evidence="1 2" key="1">
    <citation type="submission" date="2013-01" db="EMBL/GenBank/DDBJ databases">
        <authorList>
            <person name="Harkins D.M."/>
            <person name="Durkin A.S."/>
            <person name="Brinkac L.M."/>
            <person name="Haft D.H."/>
            <person name="Selengut J.D."/>
            <person name="Sanka R."/>
            <person name="DePew J."/>
            <person name="Purushe J."/>
            <person name="Matthias M.A."/>
            <person name="Vinetz J.M."/>
            <person name="Sutton G.G."/>
            <person name="Nierman W.C."/>
            <person name="Fouts D.E."/>
        </authorList>
    </citation>
    <scope>NUCLEOTIDE SEQUENCE [LARGE SCALE GENOMIC DNA]</scope>
    <source>
        <strain evidence="1 2">ZUN142</strain>
    </source>
</reference>
<sequence>MQENEKEFFESGVPRILGFVRKIMICVSSHVFQSMDVVPT</sequence>
<organism evidence="1 2">
    <name type="scientific">Leptospira noguchii serovar Autumnalis str. ZUN142</name>
    <dbReference type="NCBI Taxonomy" id="1085540"/>
    <lineage>
        <taxon>Bacteria</taxon>
        <taxon>Pseudomonadati</taxon>
        <taxon>Spirochaetota</taxon>
        <taxon>Spirochaetia</taxon>
        <taxon>Leptospirales</taxon>
        <taxon>Leptospiraceae</taxon>
        <taxon>Leptospira</taxon>
    </lineage>
</organism>
<evidence type="ECO:0000313" key="1">
    <source>
        <dbReference type="EMBL" id="EMO39086.1"/>
    </source>
</evidence>
<protein>
    <submittedName>
        <fullName evidence="1">Uncharacterized protein</fullName>
    </submittedName>
</protein>
<proteinExistence type="predicted"/>
<evidence type="ECO:0000313" key="2">
    <source>
        <dbReference type="Proteomes" id="UP000012153"/>
    </source>
</evidence>
<dbReference type="EMBL" id="AHOP02000059">
    <property type="protein sequence ID" value="EMO39086.1"/>
    <property type="molecule type" value="Genomic_DNA"/>
</dbReference>
<accession>M6U823</accession>
<comment type="caution">
    <text evidence="1">The sequence shown here is derived from an EMBL/GenBank/DDBJ whole genome shotgun (WGS) entry which is preliminary data.</text>
</comment>
<name>M6U823_9LEPT</name>
<dbReference type="RefSeq" id="WP_004441504.1">
    <property type="nucleotide sequence ID" value="NZ_AHOP02000059.1"/>
</dbReference>
<dbReference type="Proteomes" id="UP000012153">
    <property type="component" value="Unassembled WGS sequence"/>
</dbReference>
<gene>
    <name evidence="1" type="ORF">LEP1GSC186_0306</name>
</gene>